<accession>A0ACC3N8Y5</accession>
<reference evidence="1" key="1">
    <citation type="submission" date="2023-07" db="EMBL/GenBank/DDBJ databases">
        <title>Black Yeasts Isolated from many extreme environments.</title>
        <authorList>
            <person name="Coleine C."/>
            <person name="Stajich J.E."/>
            <person name="Selbmann L."/>
        </authorList>
    </citation>
    <scope>NUCLEOTIDE SEQUENCE</scope>
    <source>
        <strain evidence="1">CCFEE 5714</strain>
    </source>
</reference>
<name>A0ACC3N8Y5_9PEZI</name>
<sequence>MADTKEYATTSADAVNYSNESPSGNTRAYSDAEAVARLGLTPTVPRTLTKLIGLIGVNSSVVVPWPTFIFVAVLNLSNGGTGGLVVDLSITIVFMIPVYISLAEKIRNFLCCGILTFTWLSYLTAATWLFALDITAIVLIQNGEYRVERAFAAAVVMQVISLVINLTWGKHMNVPETLILVVHFVAYLLIVSMLAFGVGTGTVSPNFEFFSQTGWSPSFGSVLGISYVVGVFSGFDSVSHLVEDTVDASRQVPRSLMWTTCANMLSCIPLVALVVLCAGDINTLFTEPLGASGHPFGAVIQLIHNAGRQNKALSSAVFALIAPIYMMSSINTTAAASRMLFSFVRDDHNPTVHKLMHKDLTEQRVPLFSICFMGVAPLLILWLNFVSSVAYSALISQVTLSLTTTYLMAVGCSLYSRFFQPDLLGRDFTGLFHLGQFWGTIVDGVSVVFLTFVWVLCWFPFTTPVDATTLNYAPIIDVGLGILFTVYYVVYARRHYKNPAPEEIGNVHR</sequence>
<organism evidence="1 2">
    <name type="scientific">Vermiconidia calcicola</name>
    <dbReference type="NCBI Taxonomy" id="1690605"/>
    <lineage>
        <taxon>Eukaryota</taxon>
        <taxon>Fungi</taxon>
        <taxon>Dikarya</taxon>
        <taxon>Ascomycota</taxon>
        <taxon>Pezizomycotina</taxon>
        <taxon>Dothideomycetes</taxon>
        <taxon>Dothideomycetidae</taxon>
        <taxon>Mycosphaerellales</taxon>
        <taxon>Extremaceae</taxon>
        <taxon>Vermiconidia</taxon>
    </lineage>
</organism>
<protein>
    <submittedName>
        <fullName evidence="1">Uncharacterized protein</fullName>
    </submittedName>
</protein>
<evidence type="ECO:0000313" key="1">
    <source>
        <dbReference type="EMBL" id="KAK3712082.1"/>
    </source>
</evidence>
<dbReference type="Proteomes" id="UP001281147">
    <property type="component" value="Unassembled WGS sequence"/>
</dbReference>
<gene>
    <name evidence="1" type="ORF">LTR37_009173</name>
</gene>
<evidence type="ECO:0000313" key="2">
    <source>
        <dbReference type="Proteomes" id="UP001281147"/>
    </source>
</evidence>
<proteinExistence type="predicted"/>
<keyword evidence="2" id="KW-1185">Reference proteome</keyword>
<comment type="caution">
    <text evidence="1">The sequence shown here is derived from an EMBL/GenBank/DDBJ whole genome shotgun (WGS) entry which is preliminary data.</text>
</comment>
<dbReference type="EMBL" id="JAUTXU010000071">
    <property type="protein sequence ID" value="KAK3712082.1"/>
    <property type="molecule type" value="Genomic_DNA"/>
</dbReference>